<dbReference type="InterPro" id="IPR000241">
    <property type="entry name" value="RlmKL-like_Mtase"/>
</dbReference>
<dbReference type="InterPro" id="IPR002052">
    <property type="entry name" value="DNA_methylase_N6_adenine_CS"/>
</dbReference>
<dbReference type="Pfam" id="PF22020">
    <property type="entry name" value="RlmL_1st"/>
    <property type="match status" value="1"/>
</dbReference>
<reference evidence="9 10" key="1">
    <citation type="journal article" date="2016" name="Nat. Commun.">
        <title>Thousands of microbial genomes shed light on interconnected biogeochemical processes in an aquifer system.</title>
        <authorList>
            <person name="Anantharaman K."/>
            <person name="Brown C.T."/>
            <person name="Hug L.A."/>
            <person name="Sharon I."/>
            <person name="Castelle C.J."/>
            <person name="Probst A.J."/>
            <person name="Thomas B.C."/>
            <person name="Singh A."/>
            <person name="Wilkins M.J."/>
            <person name="Karaoz U."/>
            <person name="Brodie E.L."/>
            <person name="Williams K.H."/>
            <person name="Hubbard S.S."/>
            <person name="Banfield J.F."/>
        </authorList>
    </citation>
    <scope>NUCLEOTIDE SEQUENCE [LARGE SCALE GENOMIC DNA]</scope>
</reference>
<comment type="similarity">
    <text evidence="6">Belongs to the methyltransferase superfamily. RlmKL family.</text>
</comment>
<dbReference type="STRING" id="1817760.A2151_07065"/>
<dbReference type="CDD" id="cd02440">
    <property type="entry name" value="AdoMet_MTases"/>
    <property type="match status" value="1"/>
</dbReference>
<keyword evidence="7" id="KW-0694">RNA-binding</keyword>
<sequence length="718" mass="80635">MPSPLKFFATCPKGIESLLADELRAFGAEEVKETRAGVAFAGALATGYRACLWSRLASRVLLSFERFAAPSAEALYEGVQRIRWREHLDPNGTLAVDLTGSTTGITHSHFGALKVKDAIVDQLRAESGVRPSIDTERPDLRVNVYLHRDEAMVSLDLSGESLHRRGYRTQAGEAPLKENLAAAILLRANWPAIASQGGALLDLMCGSGTLLIEGAFIAGDIAPGLTRDYFGFLNWKQHDAGAWDGLLAEARTRREAGLERLPPIRGYDHDARAVRMARDNLTYAGLANHIVVERRALSACAPEDVTPGLVVVNPPYGERLGEAAELPALYAELGKQLTNCFSGWRAAVFTGNPELGKFMGLRARRMHTLWNGAIECRLLHFEIAPEHVVGSRTPKPFEIRPGSSAEMFANRLRKDLQHFGRWARRQEIACYRLYDADLHEYNLAIDVYDSDKRYVHVQEYEAPDTIDPDKARQRLQHALAVIPLVLEIPKEQMFFKQRRRQKGGGQYEKLGQIGEFHEVREGPCRFLVNFTDYLDTGLFLDHRSTRAMLAELAKGRSFLNLFGYTGTATVHAALGGALSTTTVDMSRTYLDWAQRNFELNGLRGASHELVQADVLQWLKEERRRRYGLIFLDPPTFSRSKRMEETLDVQRDHVALIQDAAALLEPGGVLIFSTNLRRFRLDADALAGHEIEDITRRSIPKDFERDPRIHQCFRIRRSV</sequence>
<dbReference type="HAMAP" id="MF_01858">
    <property type="entry name" value="23SrRNA_methyltr_KL"/>
    <property type="match status" value="1"/>
</dbReference>
<dbReference type="EMBL" id="MFSU01000078">
    <property type="protein sequence ID" value="OGI46606.1"/>
    <property type="molecule type" value="Genomic_DNA"/>
</dbReference>
<dbReference type="GO" id="GO:0003723">
    <property type="term" value="F:RNA binding"/>
    <property type="evidence" value="ECO:0007669"/>
    <property type="project" value="UniProtKB-UniRule"/>
</dbReference>
<dbReference type="Pfam" id="PF02926">
    <property type="entry name" value="THUMP"/>
    <property type="match status" value="1"/>
</dbReference>
<dbReference type="EC" id="2.1.1.264" evidence="6"/>
<dbReference type="Gene3D" id="3.30.750.80">
    <property type="entry name" value="RNA methyltransferase domain (HRMD) like"/>
    <property type="match status" value="1"/>
</dbReference>
<dbReference type="AlphaFoldDB" id="A0A1F6TNG9"/>
<evidence type="ECO:0000256" key="5">
    <source>
        <dbReference type="ARBA" id="ARBA00022691"/>
    </source>
</evidence>
<keyword evidence="3 6" id="KW-0489">Methyltransferase</keyword>
<dbReference type="CDD" id="cd11715">
    <property type="entry name" value="THUMP_AdoMetMT"/>
    <property type="match status" value="1"/>
</dbReference>
<evidence type="ECO:0000256" key="4">
    <source>
        <dbReference type="ARBA" id="ARBA00022679"/>
    </source>
</evidence>
<dbReference type="PROSITE" id="PS51165">
    <property type="entry name" value="THUMP"/>
    <property type="match status" value="1"/>
</dbReference>
<evidence type="ECO:0000313" key="10">
    <source>
        <dbReference type="Proteomes" id="UP000178885"/>
    </source>
</evidence>
<dbReference type="PANTHER" id="PTHR47313">
    <property type="entry name" value="RIBOSOMAL RNA LARGE SUBUNIT METHYLTRANSFERASE K/L"/>
    <property type="match status" value="1"/>
</dbReference>
<keyword evidence="1 6" id="KW-0963">Cytoplasm</keyword>
<dbReference type="PIRSF" id="PIRSF037618">
    <property type="entry name" value="RNA_Mtase_bacteria_prd"/>
    <property type="match status" value="1"/>
</dbReference>
<keyword evidence="2 6" id="KW-0698">rRNA processing</keyword>
<dbReference type="PROSITE" id="PS00092">
    <property type="entry name" value="N6_MTASE"/>
    <property type="match status" value="1"/>
</dbReference>
<evidence type="ECO:0000256" key="7">
    <source>
        <dbReference type="PROSITE-ProRule" id="PRU00529"/>
    </source>
</evidence>
<dbReference type="SUPFAM" id="SSF53335">
    <property type="entry name" value="S-adenosyl-L-methionine-dependent methyltransferases"/>
    <property type="match status" value="2"/>
</dbReference>
<dbReference type="Pfam" id="PF01170">
    <property type="entry name" value="UPF0020"/>
    <property type="match status" value="1"/>
</dbReference>
<dbReference type="InterPro" id="IPR004114">
    <property type="entry name" value="THUMP_dom"/>
</dbReference>
<dbReference type="InterPro" id="IPR017244">
    <property type="entry name" value="23SrRNA_methyltr_KL"/>
</dbReference>
<dbReference type="InterPro" id="IPR054170">
    <property type="entry name" value="RlmL_1st"/>
</dbReference>
<dbReference type="Gene3D" id="3.30.2130.30">
    <property type="match status" value="1"/>
</dbReference>
<evidence type="ECO:0000256" key="6">
    <source>
        <dbReference type="HAMAP-Rule" id="MF_01858"/>
    </source>
</evidence>
<proteinExistence type="inferred from homology"/>
<dbReference type="InterPro" id="IPR029063">
    <property type="entry name" value="SAM-dependent_MTases_sf"/>
</dbReference>
<name>A0A1F6TNG9_9PROT</name>
<evidence type="ECO:0000256" key="1">
    <source>
        <dbReference type="ARBA" id="ARBA00022490"/>
    </source>
</evidence>
<dbReference type="NCBIfam" id="NF008748">
    <property type="entry name" value="PRK11783.1"/>
    <property type="match status" value="1"/>
</dbReference>
<protein>
    <recommendedName>
        <fullName evidence="6">Ribosomal RNA large subunit methyltransferase K/L</fullName>
    </recommendedName>
    <domain>
        <recommendedName>
            <fullName evidence="6">23S rRNA m2G2445 methyltransferase</fullName>
            <ecNumber evidence="6">2.1.1.173</ecNumber>
        </recommendedName>
        <alternativeName>
            <fullName evidence="6">rRNA (guanine-N(2)-)-methyltransferase RlmL</fullName>
        </alternativeName>
    </domain>
    <domain>
        <recommendedName>
            <fullName evidence="6">23S rRNA m7G2069 methyltransferase</fullName>
            <ecNumber evidence="6">2.1.1.264</ecNumber>
        </recommendedName>
        <alternativeName>
            <fullName evidence="6">rRNA (guanine-N(7)-)-methyltransferase RlmK</fullName>
        </alternativeName>
    </domain>
</protein>
<evidence type="ECO:0000313" key="9">
    <source>
        <dbReference type="EMBL" id="OGI46606.1"/>
    </source>
</evidence>
<dbReference type="PANTHER" id="PTHR47313:SF1">
    <property type="entry name" value="RIBOSOMAL RNA LARGE SUBUNIT METHYLTRANSFERASE K_L"/>
    <property type="match status" value="1"/>
</dbReference>
<dbReference type="Proteomes" id="UP000178885">
    <property type="component" value="Unassembled WGS sequence"/>
</dbReference>
<gene>
    <name evidence="6" type="primary">rlmL</name>
    <name evidence="9" type="ORF">A2151_07065</name>
</gene>
<evidence type="ECO:0000256" key="3">
    <source>
        <dbReference type="ARBA" id="ARBA00022603"/>
    </source>
</evidence>
<dbReference type="GO" id="GO:0005737">
    <property type="term" value="C:cytoplasm"/>
    <property type="evidence" value="ECO:0007669"/>
    <property type="project" value="UniProtKB-SubCell"/>
</dbReference>
<dbReference type="EC" id="2.1.1.173" evidence="6"/>
<comment type="subcellular location">
    <subcellularLocation>
        <location evidence="6">Cytoplasm</location>
    </subcellularLocation>
</comment>
<dbReference type="GO" id="GO:0052915">
    <property type="term" value="F:23S rRNA (guanine(2445)-N(2))-methyltransferase activity"/>
    <property type="evidence" value="ECO:0007669"/>
    <property type="project" value="UniProtKB-UniRule"/>
</dbReference>
<feature type="domain" description="THUMP" evidence="8">
    <location>
        <begin position="46"/>
        <end position="157"/>
    </location>
</feature>
<dbReference type="SMART" id="SM00981">
    <property type="entry name" value="THUMP"/>
    <property type="match status" value="1"/>
</dbReference>
<comment type="catalytic activity">
    <reaction evidence="6">
        <text>guanosine(2069) in 23S rRNA + S-adenosyl-L-methionine = N(2)-methylguanosine(2069) in 23S rRNA + S-adenosyl-L-homocysteine + H(+)</text>
        <dbReference type="Rhea" id="RHEA:43772"/>
        <dbReference type="Rhea" id="RHEA-COMP:10688"/>
        <dbReference type="Rhea" id="RHEA-COMP:10689"/>
        <dbReference type="ChEBI" id="CHEBI:15378"/>
        <dbReference type="ChEBI" id="CHEBI:57856"/>
        <dbReference type="ChEBI" id="CHEBI:59789"/>
        <dbReference type="ChEBI" id="CHEBI:74269"/>
        <dbReference type="ChEBI" id="CHEBI:74481"/>
        <dbReference type="EC" id="2.1.1.264"/>
    </reaction>
</comment>
<keyword evidence="5 6" id="KW-0949">S-adenosyl-L-methionine</keyword>
<dbReference type="InterPro" id="IPR019614">
    <property type="entry name" value="SAM-dep_methyl-trfase"/>
</dbReference>
<accession>A0A1F6TNG9</accession>
<comment type="function">
    <text evidence="6">Specifically methylates the guanine in position 2445 (m2G2445) and the guanine in position 2069 (m7G2069) of 23S rRNA.</text>
</comment>
<dbReference type="Pfam" id="PF10672">
    <property type="entry name" value="Methyltrans_SAM"/>
    <property type="match status" value="1"/>
</dbReference>
<evidence type="ECO:0000256" key="2">
    <source>
        <dbReference type="ARBA" id="ARBA00022552"/>
    </source>
</evidence>
<dbReference type="Gene3D" id="3.40.50.150">
    <property type="entry name" value="Vaccinia Virus protein VP39"/>
    <property type="match status" value="2"/>
</dbReference>
<evidence type="ECO:0000259" key="8">
    <source>
        <dbReference type="PROSITE" id="PS51165"/>
    </source>
</evidence>
<organism evidence="9 10">
    <name type="scientific">Candidatus Muproteobacteria bacterium RBG_16_65_34</name>
    <dbReference type="NCBI Taxonomy" id="1817760"/>
    <lineage>
        <taxon>Bacteria</taxon>
        <taxon>Pseudomonadati</taxon>
        <taxon>Pseudomonadota</taxon>
        <taxon>Candidatus Muproteobacteria</taxon>
    </lineage>
</organism>
<dbReference type="GO" id="GO:0070043">
    <property type="term" value="F:rRNA (guanine-N7-)-methyltransferase activity"/>
    <property type="evidence" value="ECO:0007669"/>
    <property type="project" value="UniProtKB-UniRule"/>
</dbReference>
<keyword evidence="4 6" id="KW-0808">Transferase</keyword>
<comment type="catalytic activity">
    <reaction evidence="6">
        <text>guanosine(2445) in 23S rRNA + S-adenosyl-L-methionine = N(2)-methylguanosine(2445) in 23S rRNA + S-adenosyl-L-homocysteine + H(+)</text>
        <dbReference type="Rhea" id="RHEA:42740"/>
        <dbReference type="Rhea" id="RHEA-COMP:10215"/>
        <dbReference type="Rhea" id="RHEA-COMP:10216"/>
        <dbReference type="ChEBI" id="CHEBI:15378"/>
        <dbReference type="ChEBI" id="CHEBI:57856"/>
        <dbReference type="ChEBI" id="CHEBI:59789"/>
        <dbReference type="ChEBI" id="CHEBI:74269"/>
        <dbReference type="ChEBI" id="CHEBI:74481"/>
        <dbReference type="EC" id="2.1.1.173"/>
    </reaction>
</comment>
<comment type="caution">
    <text evidence="9">The sequence shown here is derived from an EMBL/GenBank/DDBJ whole genome shotgun (WGS) entry which is preliminary data.</text>
</comment>